<dbReference type="PROSITE" id="PS00785">
    <property type="entry name" value="5_NUCLEOTIDASE_1"/>
    <property type="match status" value="1"/>
</dbReference>
<dbReference type="SUPFAM" id="SSF55816">
    <property type="entry name" value="5'-nucleotidase (syn. UDP-sugar hydrolase), C-terminal domain"/>
    <property type="match status" value="1"/>
</dbReference>
<evidence type="ECO:0000256" key="2">
    <source>
        <dbReference type="ARBA" id="ARBA00006654"/>
    </source>
</evidence>
<evidence type="ECO:0000313" key="12">
    <source>
        <dbReference type="Proteomes" id="UP001165740"/>
    </source>
</evidence>
<dbReference type="GO" id="GO:0046872">
    <property type="term" value="F:metal ion binding"/>
    <property type="evidence" value="ECO:0007669"/>
    <property type="project" value="UniProtKB-KW"/>
</dbReference>
<dbReference type="GO" id="GO:0006196">
    <property type="term" value="P:AMP catabolic process"/>
    <property type="evidence" value="ECO:0007669"/>
    <property type="project" value="TreeGrafter"/>
</dbReference>
<keyword evidence="4" id="KW-0479">Metal-binding</keyword>
<evidence type="ECO:0000313" key="14">
    <source>
        <dbReference type="RefSeq" id="XP_055889636.1"/>
    </source>
</evidence>
<keyword evidence="9" id="KW-0812">Transmembrane</keyword>
<evidence type="ECO:0000313" key="17">
    <source>
        <dbReference type="RefSeq" id="XP_055889639.1"/>
    </source>
</evidence>
<dbReference type="CDD" id="cd07409">
    <property type="entry name" value="MPP_CD73_N"/>
    <property type="match status" value="1"/>
</dbReference>
<dbReference type="GO" id="GO:0005886">
    <property type="term" value="C:plasma membrane"/>
    <property type="evidence" value="ECO:0007669"/>
    <property type="project" value="TreeGrafter"/>
</dbReference>
<proteinExistence type="inferred from homology"/>
<dbReference type="InterPro" id="IPR006179">
    <property type="entry name" value="5_nucleotidase/apyrase"/>
</dbReference>
<dbReference type="RefSeq" id="XP_055889636.1">
    <property type="nucleotide sequence ID" value="XM_056033661.1"/>
</dbReference>
<feature type="chain" id="PRO_5044522212" description="5'-nucleotidase" evidence="8">
    <location>
        <begin position="17"/>
        <end position="596"/>
    </location>
</feature>
<dbReference type="InterPro" id="IPR006146">
    <property type="entry name" value="5'-Nucleotdase_CS"/>
</dbReference>
<protein>
    <recommendedName>
        <fullName evidence="3">5'-nucleotidase</fullName>
        <ecNumber evidence="3">3.1.3.5</ecNumber>
    </recommendedName>
</protein>
<dbReference type="RefSeq" id="XP_055889639.1">
    <property type="nucleotide sequence ID" value="XM_056033664.1"/>
</dbReference>
<dbReference type="Gene3D" id="3.60.21.10">
    <property type="match status" value="1"/>
</dbReference>
<dbReference type="GeneID" id="106053533"/>
<keyword evidence="9" id="KW-1133">Transmembrane helix</keyword>
<keyword evidence="12" id="KW-1185">Reference proteome</keyword>
<evidence type="ECO:0000256" key="5">
    <source>
        <dbReference type="ARBA" id="ARBA00022729"/>
    </source>
</evidence>
<dbReference type="GO" id="GO:0000166">
    <property type="term" value="F:nucleotide binding"/>
    <property type="evidence" value="ECO:0007669"/>
    <property type="project" value="UniProtKB-KW"/>
</dbReference>
<sequence length="596" mass="65878">MFTVFVISLTLSTVASEFQLTILHTNDVHARIEQTDKNSAPCTSKAAASGKCFGGVARLQTKVQEIRSKYPNVLLLDAGDQFQGTLWFYKFGGLPAATFMNIIRYDAMAIGNHEFDTKVAGLVPFLKNVTFPVVSSNMNLSKTPALQGLIKPSTVLEIGGQKVGVVGYTTPETAFISSPETVILTDEISAIQAEVDKLKSQGIDKIIALGHSGYAMDLEIARRIKDVDIVVGGHTNTFLYNGTAPSNEKPEGVYPTVVENQDKSHKVLVIQDYAYGKYLGELHVTFDDQGKVTSWNGNPVLLDNSVPQDSETLEVIQSYLPELELLKNTTVGRTNVDLMADRLQCRTQECNLGNLLADAYMAANIFMPRDDSWNEVSMAVVNAGSFRASIKTGPITIESAIFIHPFRNTLDIITVKGQTIKDMFELVASKWTTEIGELYGGFLQVSGLQILYDMTRPKGSRVVQIKVTCTKCSVPKLELLNLKKEYKLICSSYIYNGGDGFQMFPASVLKKQIIGKIDTDVFIDYVKSHSPITTGLQGRIRHVQDLDDKDLTPCEQRPARGLAVIWQPSLFLITLPTLCIIGFYFHFVSWASIDHR</sequence>
<evidence type="ECO:0000256" key="7">
    <source>
        <dbReference type="ARBA" id="ARBA00022801"/>
    </source>
</evidence>
<dbReference type="PANTHER" id="PTHR11575:SF24">
    <property type="entry name" value="5'-NUCLEOTIDASE"/>
    <property type="match status" value="1"/>
</dbReference>
<keyword evidence="9" id="KW-0472">Membrane</keyword>
<dbReference type="PROSITE" id="PS00786">
    <property type="entry name" value="5_NUCLEOTIDASE_2"/>
    <property type="match status" value="1"/>
</dbReference>
<feature type="domain" description="5'-Nucleotidase C-terminal" evidence="11">
    <location>
        <begin position="331"/>
        <end position="504"/>
    </location>
</feature>
<evidence type="ECO:0000256" key="4">
    <source>
        <dbReference type="ARBA" id="ARBA00022723"/>
    </source>
</evidence>
<dbReference type="SUPFAM" id="SSF56300">
    <property type="entry name" value="Metallo-dependent phosphatases"/>
    <property type="match status" value="1"/>
</dbReference>
<dbReference type="PANTHER" id="PTHR11575">
    <property type="entry name" value="5'-NUCLEOTIDASE-RELATED"/>
    <property type="match status" value="1"/>
</dbReference>
<dbReference type="PRINTS" id="PR01607">
    <property type="entry name" value="APYRASEFAMLY"/>
</dbReference>
<evidence type="ECO:0000256" key="9">
    <source>
        <dbReference type="SAM" id="Phobius"/>
    </source>
</evidence>
<evidence type="ECO:0000259" key="10">
    <source>
        <dbReference type="Pfam" id="PF00149"/>
    </source>
</evidence>
<dbReference type="Gene3D" id="3.90.780.10">
    <property type="entry name" value="5'-Nucleotidase, C-terminal domain"/>
    <property type="match status" value="1"/>
</dbReference>
<dbReference type="OrthoDB" id="7722975at2759"/>
<evidence type="ECO:0000256" key="6">
    <source>
        <dbReference type="ARBA" id="ARBA00022741"/>
    </source>
</evidence>
<dbReference type="OMA" id="WLATINS"/>
<keyword evidence="7 8" id="KW-0378">Hydrolase</keyword>
<evidence type="ECO:0000256" key="8">
    <source>
        <dbReference type="RuleBase" id="RU362119"/>
    </source>
</evidence>
<evidence type="ECO:0000313" key="13">
    <source>
        <dbReference type="RefSeq" id="XP_055889635.1"/>
    </source>
</evidence>
<dbReference type="Pfam" id="PF02872">
    <property type="entry name" value="5_nucleotid_C"/>
    <property type="match status" value="1"/>
</dbReference>
<organism evidence="12 13">
    <name type="scientific">Biomphalaria glabrata</name>
    <name type="common">Bloodfluke planorb</name>
    <name type="synonym">Freshwater snail</name>
    <dbReference type="NCBI Taxonomy" id="6526"/>
    <lineage>
        <taxon>Eukaryota</taxon>
        <taxon>Metazoa</taxon>
        <taxon>Spiralia</taxon>
        <taxon>Lophotrochozoa</taxon>
        <taxon>Mollusca</taxon>
        <taxon>Gastropoda</taxon>
        <taxon>Heterobranchia</taxon>
        <taxon>Euthyneura</taxon>
        <taxon>Panpulmonata</taxon>
        <taxon>Hygrophila</taxon>
        <taxon>Lymnaeoidea</taxon>
        <taxon>Planorbidae</taxon>
        <taxon>Biomphalaria</taxon>
    </lineage>
</organism>
<name>A0A9W3AQU3_BIOGL</name>
<evidence type="ECO:0000256" key="1">
    <source>
        <dbReference type="ARBA" id="ARBA00000815"/>
    </source>
</evidence>
<feature type="domain" description="Calcineurin-like phosphoesterase" evidence="10">
    <location>
        <begin position="20"/>
        <end position="235"/>
    </location>
</feature>
<dbReference type="InterPro" id="IPR004843">
    <property type="entry name" value="Calcineurin-like_PHP"/>
</dbReference>
<dbReference type="InterPro" id="IPR029052">
    <property type="entry name" value="Metallo-depent_PP-like"/>
</dbReference>
<dbReference type="EC" id="3.1.3.5" evidence="3"/>
<dbReference type="FunFam" id="3.90.780.10:FF:000001">
    <property type="entry name" value="NT5E isoform 3"/>
    <property type="match status" value="1"/>
</dbReference>
<dbReference type="GO" id="GO:0008253">
    <property type="term" value="F:5'-nucleotidase activity"/>
    <property type="evidence" value="ECO:0007669"/>
    <property type="project" value="UniProtKB-EC"/>
</dbReference>
<dbReference type="InterPro" id="IPR036907">
    <property type="entry name" value="5'-Nucleotdase_C_sf"/>
</dbReference>
<feature type="signal peptide" evidence="8">
    <location>
        <begin position="1"/>
        <end position="16"/>
    </location>
</feature>
<dbReference type="AlphaFoldDB" id="A0A9W3AQU3"/>
<dbReference type="RefSeq" id="XP_055889635.1">
    <property type="nucleotide sequence ID" value="XM_056033660.1"/>
</dbReference>
<dbReference type="Pfam" id="PF00149">
    <property type="entry name" value="Metallophos"/>
    <property type="match status" value="1"/>
</dbReference>
<dbReference type="RefSeq" id="XP_055889638.1">
    <property type="nucleotide sequence ID" value="XM_056033663.1"/>
</dbReference>
<gene>
    <name evidence="13 14 15 16 17" type="primary">LOC106053533</name>
</gene>
<evidence type="ECO:0000313" key="16">
    <source>
        <dbReference type="RefSeq" id="XP_055889638.1"/>
    </source>
</evidence>
<evidence type="ECO:0000313" key="15">
    <source>
        <dbReference type="RefSeq" id="XP_055889637.1"/>
    </source>
</evidence>
<evidence type="ECO:0000256" key="3">
    <source>
        <dbReference type="ARBA" id="ARBA00012643"/>
    </source>
</evidence>
<dbReference type="RefSeq" id="XP_055889637.1">
    <property type="nucleotide sequence ID" value="XM_056033662.1"/>
</dbReference>
<comment type="catalytic activity">
    <reaction evidence="1">
        <text>a ribonucleoside 5'-phosphate + H2O = a ribonucleoside + phosphate</text>
        <dbReference type="Rhea" id="RHEA:12484"/>
        <dbReference type="ChEBI" id="CHEBI:15377"/>
        <dbReference type="ChEBI" id="CHEBI:18254"/>
        <dbReference type="ChEBI" id="CHEBI:43474"/>
        <dbReference type="ChEBI" id="CHEBI:58043"/>
        <dbReference type="EC" id="3.1.3.5"/>
    </reaction>
</comment>
<comment type="similarity">
    <text evidence="2 8">Belongs to the 5'-nucleotidase family.</text>
</comment>
<feature type="transmembrane region" description="Helical" evidence="9">
    <location>
        <begin position="570"/>
        <end position="593"/>
    </location>
</feature>
<accession>A0A9W3AQU3</accession>
<reference evidence="13 14" key="1">
    <citation type="submission" date="2025-04" db="UniProtKB">
        <authorList>
            <consortium name="RefSeq"/>
        </authorList>
    </citation>
    <scope>IDENTIFICATION</scope>
</reference>
<dbReference type="Proteomes" id="UP001165740">
    <property type="component" value="Chromosome 6"/>
</dbReference>
<dbReference type="InterPro" id="IPR008334">
    <property type="entry name" value="5'-Nucleotdase_C"/>
</dbReference>
<dbReference type="FunFam" id="3.60.21.10:FF:000020">
    <property type="entry name" value="NT5E isoform 4"/>
    <property type="match status" value="1"/>
</dbReference>
<keyword evidence="5 8" id="KW-0732">Signal</keyword>
<keyword evidence="6 8" id="KW-0547">Nucleotide-binding</keyword>
<evidence type="ECO:0000259" key="11">
    <source>
        <dbReference type="Pfam" id="PF02872"/>
    </source>
</evidence>